<feature type="compositionally biased region" description="Low complexity" evidence="1">
    <location>
        <begin position="217"/>
        <end position="227"/>
    </location>
</feature>
<proteinExistence type="predicted"/>
<dbReference type="Pfam" id="PF00226">
    <property type="entry name" value="DnaJ"/>
    <property type="match status" value="1"/>
</dbReference>
<dbReference type="InterPro" id="IPR052423">
    <property type="entry name" value="EMIR"/>
</dbReference>
<evidence type="ECO:0000313" key="4">
    <source>
        <dbReference type="Proteomes" id="UP000515550"/>
    </source>
</evidence>
<feature type="compositionally biased region" description="Basic and acidic residues" evidence="1">
    <location>
        <begin position="175"/>
        <end position="206"/>
    </location>
</feature>
<dbReference type="SUPFAM" id="SSF46565">
    <property type="entry name" value="Chaperone J-domain"/>
    <property type="match status" value="1"/>
</dbReference>
<feature type="compositionally biased region" description="Basic and acidic residues" evidence="1">
    <location>
        <begin position="655"/>
        <end position="665"/>
    </location>
</feature>
<dbReference type="Pfam" id="PF14308">
    <property type="entry name" value="DnaJ-X"/>
    <property type="match status" value="2"/>
</dbReference>
<dbReference type="PROSITE" id="PS50076">
    <property type="entry name" value="DNAJ_2"/>
    <property type="match status" value="1"/>
</dbReference>
<dbReference type="VEuPathDB" id="PlasmoDB:PVBDA_1202650"/>
<feature type="compositionally biased region" description="Polar residues" evidence="1">
    <location>
        <begin position="148"/>
        <end position="159"/>
    </location>
</feature>
<feature type="compositionally biased region" description="Polar residues" evidence="1">
    <location>
        <begin position="353"/>
        <end position="366"/>
    </location>
</feature>
<feature type="compositionally biased region" description="Low complexity" evidence="1">
    <location>
        <begin position="245"/>
        <end position="269"/>
    </location>
</feature>
<reference evidence="3 4" key="1">
    <citation type="submission" date="2020-08" db="EMBL/GenBank/DDBJ databases">
        <authorList>
            <person name="Ramaprasad A."/>
        </authorList>
    </citation>
    <scope>NUCLEOTIDE SEQUENCE [LARGE SCALE GENOMIC DNA]</scope>
</reference>
<dbReference type="EMBL" id="LR865390">
    <property type="protein sequence ID" value="CAD2098649.1"/>
    <property type="molecule type" value="Genomic_DNA"/>
</dbReference>
<feature type="compositionally biased region" description="Basic and acidic residues" evidence="1">
    <location>
        <begin position="626"/>
        <end position="643"/>
    </location>
</feature>
<dbReference type="InterPro" id="IPR036869">
    <property type="entry name" value="J_dom_sf"/>
</dbReference>
<gene>
    <name evidence="3" type="ORF">PVBDA_1202650</name>
</gene>
<feature type="compositionally biased region" description="Polar residues" evidence="1">
    <location>
        <begin position="41"/>
        <end position="56"/>
    </location>
</feature>
<feature type="compositionally biased region" description="Acidic residues" evidence="1">
    <location>
        <begin position="62"/>
        <end position="77"/>
    </location>
</feature>
<dbReference type="SMART" id="SM00271">
    <property type="entry name" value="DnaJ"/>
    <property type="match status" value="1"/>
</dbReference>
<feature type="compositionally biased region" description="Basic and acidic residues" evidence="1">
    <location>
        <begin position="270"/>
        <end position="286"/>
    </location>
</feature>
<dbReference type="InterPro" id="IPR026894">
    <property type="entry name" value="DnaJ_X"/>
</dbReference>
<dbReference type="InterPro" id="IPR018253">
    <property type="entry name" value="DnaJ_domain_CS"/>
</dbReference>
<dbReference type="Proteomes" id="UP000515550">
    <property type="component" value="Chromosome PVBDA_12"/>
</dbReference>
<accession>A0A6V7SJH8</accession>
<name>A0A6V7SJH8_PLAVN</name>
<feature type="domain" description="J" evidence="2">
    <location>
        <begin position="383"/>
        <end position="448"/>
    </location>
</feature>
<dbReference type="AlphaFoldDB" id="A0A6V7SJH8"/>
<organism evidence="3 4">
    <name type="scientific">Plasmodium vinckei brucechwatti</name>
    <dbReference type="NCBI Taxonomy" id="119398"/>
    <lineage>
        <taxon>Eukaryota</taxon>
        <taxon>Sar</taxon>
        <taxon>Alveolata</taxon>
        <taxon>Apicomplexa</taxon>
        <taxon>Aconoidasida</taxon>
        <taxon>Haemosporida</taxon>
        <taxon>Plasmodiidae</taxon>
        <taxon>Plasmodium</taxon>
        <taxon>Plasmodium (Vinckeia)</taxon>
    </lineage>
</organism>
<sequence>MSDWGINELGNWVSNSISQLSANIASNVTSNLSPIIPTTIEQPPASSVIPNTNSKLFLNGDTDSDNSNDSDDSDDLNDTNNSNNSNNSNDSDDSDDYGYGNFDYKLGYYLTKEEREQQTKNIIQQSMHSIPDEFEDILTYSPSHRRTSTATYKNTNANDATRRKKTPSVNYSTSRKGDSAHRRNESISRRNESASRRNESASRRSDSISGRNESASRRSGSISGRNESANRRSDSISGRNESASRRSGSISGRNESASRRSGSISGRNESASRRSENTSRKSDKGKAPKTNTEEETQGGSNFMGNWGLNSIFSYGDTSAYCNEYKTGYRLDAEAQKILYDSLTYEAYLKQNKKGNGSMSPRNSSYRGQGRQRDNDMRICVDTTYYDILEVNPNAPQKTIKMNYYKLALRYHPDKNPNDDEAKIKFQKINEAYQVLCDEEKREEYDRFGLNATNGMFMLDPSVLFVLLYSSEELKDYIGTLRIAYYIQMIYNSSDSIEDLHAVRNVIKKEIDLEQKQREVKLALLLRDKLKLYMEDETAWASKMENELKRSMGSYFSSSILESIGWVYNNVASAYIAEVTTFGGVGAALPNVKAYTRSIQNQLGVAKSIISTFVTMRQVASYYDKLNSEEQKEEKKKEKKKKENSDEEDDDEEEEEKKKNEEKVDDAGEGPSTSQNLENAELNPDDFEGTGDINFGFNISDFLFGGSDTKLDKTDKTDKTVQESVDPEKKRLEKEALREQYQTRTFGTIIKNILSLVLWDIESTTKEVAQKLVRDEGVDINTRLKRANALKQLGDIMTNLSKTEKDLFDVSSLDISQLFDDLILKAAKKAEEDEAAAERQRIERDRKFNGLKFNKNNPWFD</sequence>
<dbReference type="InterPro" id="IPR001623">
    <property type="entry name" value="DnaJ_domain"/>
</dbReference>
<feature type="region of interest" description="Disordered" evidence="1">
    <location>
        <begin position="141"/>
        <end position="302"/>
    </location>
</feature>
<evidence type="ECO:0000313" key="3">
    <source>
        <dbReference type="EMBL" id="CAD2098649.1"/>
    </source>
</evidence>
<feature type="compositionally biased region" description="Low complexity" evidence="1">
    <location>
        <begin position="78"/>
        <end position="89"/>
    </location>
</feature>
<dbReference type="PANTHER" id="PTHR44094">
    <property type="entry name" value="DNAJ HEAT SHOCK N-TERMINAL DOMAIN-CONTAINING PROTEIN"/>
    <property type="match status" value="1"/>
</dbReference>
<feature type="region of interest" description="Disordered" evidence="1">
    <location>
        <begin position="626"/>
        <end position="688"/>
    </location>
</feature>
<dbReference type="CDD" id="cd06257">
    <property type="entry name" value="DnaJ"/>
    <property type="match status" value="1"/>
</dbReference>
<protein>
    <submittedName>
        <fullName evidence="3">DnaJ protein, putative</fullName>
    </submittedName>
</protein>
<evidence type="ECO:0000259" key="2">
    <source>
        <dbReference type="PROSITE" id="PS50076"/>
    </source>
</evidence>
<feature type="region of interest" description="Disordered" evidence="1">
    <location>
        <begin position="41"/>
        <end position="98"/>
    </location>
</feature>
<dbReference type="PRINTS" id="PR00625">
    <property type="entry name" value="JDOMAIN"/>
</dbReference>
<feature type="compositionally biased region" description="Acidic residues" evidence="1">
    <location>
        <begin position="644"/>
        <end position="654"/>
    </location>
</feature>
<dbReference type="PANTHER" id="PTHR44094:SF8">
    <property type="entry name" value="DNAJ HEAT SHOCK N-TERMINAL DOMAIN-CONTAINING PROTEIN-RELATED"/>
    <property type="match status" value="1"/>
</dbReference>
<dbReference type="PROSITE" id="PS00636">
    <property type="entry name" value="DNAJ_1"/>
    <property type="match status" value="1"/>
</dbReference>
<evidence type="ECO:0000256" key="1">
    <source>
        <dbReference type="SAM" id="MobiDB-lite"/>
    </source>
</evidence>
<feature type="region of interest" description="Disordered" evidence="1">
    <location>
        <begin position="352"/>
        <end position="372"/>
    </location>
</feature>
<dbReference type="Gene3D" id="1.10.287.110">
    <property type="entry name" value="DnaJ domain"/>
    <property type="match status" value="1"/>
</dbReference>